<protein>
    <submittedName>
        <fullName evidence="2">Uncharacterized protein</fullName>
    </submittedName>
</protein>
<feature type="compositionally biased region" description="Polar residues" evidence="1">
    <location>
        <begin position="76"/>
        <end position="86"/>
    </location>
</feature>
<organism evidence="2 3">
    <name type="scientific">Orbilia ellipsospora</name>
    <dbReference type="NCBI Taxonomy" id="2528407"/>
    <lineage>
        <taxon>Eukaryota</taxon>
        <taxon>Fungi</taxon>
        <taxon>Dikarya</taxon>
        <taxon>Ascomycota</taxon>
        <taxon>Pezizomycotina</taxon>
        <taxon>Orbiliomycetes</taxon>
        <taxon>Orbiliales</taxon>
        <taxon>Orbiliaceae</taxon>
        <taxon>Orbilia</taxon>
    </lineage>
</organism>
<proteinExistence type="predicted"/>
<comment type="caution">
    <text evidence="2">The sequence shown here is derived from an EMBL/GenBank/DDBJ whole genome shotgun (WGS) entry which is preliminary data.</text>
</comment>
<keyword evidence="3" id="KW-1185">Reference proteome</keyword>
<feature type="compositionally biased region" description="Basic and acidic residues" evidence="1">
    <location>
        <begin position="88"/>
        <end position="106"/>
    </location>
</feature>
<feature type="region of interest" description="Disordered" evidence="1">
    <location>
        <begin position="57"/>
        <end position="110"/>
    </location>
</feature>
<accession>A0AAV9X648</accession>
<feature type="region of interest" description="Disordered" evidence="1">
    <location>
        <begin position="1"/>
        <end position="33"/>
    </location>
</feature>
<evidence type="ECO:0000256" key="1">
    <source>
        <dbReference type="SAM" id="MobiDB-lite"/>
    </source>
</evidence>
<gene>
    <name evidence="2" type="ORF">TWF694_002172</name>
</gene>
<dbReference type="AlphaFoldDB" id="A0AAV9X648"/>
<reference evidence="2 3" key="1">
    <citation type="submission" date="2019-10" db="EMBL/GenBank/DDBJ databases">
        <authorList>
            <person name="Palmer J.M."/>
        </authorList>
    </citation>
    <scope>NUCLEOTIDE SEQUENCE [LARGE SCALE GENOMIC DNA]</scope>
    <source>
        <strain evidence="2 3">TWF694</strain>
    </source>
</reference>
<evidence type="ECO:0000313" key="2">
    <source>
        <dbReference type="EMBL" id="KAK6535723.1"/>
    </source>
</evidence>
<evidence type="ECO:0000313" key="3">
    <source>
        <dbReference type="Proteomes" id="UP001365542"/>
    </source>
</evidence>
<sequence>MCKWFSTPIPGGASSSSSISMHSRRLQGSIRPSNGGVEVRRVRIECGSSHCKYSRMNPDNPHFYGAQSRAPDIAHQPQSDENQIASNARDRPRVVPSDSEKKEMSKAKSRASLDALIVEGDEVAAMIDKVGLFGIPLNVTHAEISEMMENDEFFEGLNLSA</sequence>
<dbReference type="EMBL" id="JAVHJO010000010">
    <property type="protein sequence ID" value="KAK6535723.1"/>
    <property type="molecule type" value="Genomic_DNA"/>
</dbReference>
<dbReference type="Proteomes" id="UP001365542">
    <property type="component" value="Unassembled WGS sequence"/>
</dbReference>
<name>A0AAV9X648_9PEZI</name>